<proteinExistence type="predicted"/>
<reference evidence="2 3" key="1">
    <citation type="submission" date="2018-11" db="EMBL/GenBank/DDBJ databases">
        <title>Novel bacteria species description.</title>
        <authorList>
            <person name="Han J.-H."/>
        </authorList>
    </citation>
    <scope>NUCLEOTIDE SEQUENCE [LARGE SCALE GENOMIC DNA]</scope>
    <source>
        <strain evidence="2 3">KCTC23259</strain>
    </source>
</reference>
<dbReference type="AlphaFoldDB" id="A0AAE3H7Q7"/>
<feature type="transmembrane region" description="Helical" evidence="1">
    <location>
        <begin position="20"/>
        <end position="42"/>
    </location>
</feature>
<evidence type="ECO:0000256" key="1">
    <source>
        <dbReference type="SAM" id="Phobius"/>
    </source>
</evidence>
<keyword evidence="1" id="KW-0812">Transmembrane</keyword>
<comment type="caution">
    <text evidence="2">The sequence shown here is derived from an EMBL/GenBank/DDBJ whole genome shotgun (WGS) entry which is preliminary data.</text>
</comment>
<evidence type="ECO:0000313" key="3">
    <source>
        <dbReference type="Proteomes" id="UP001204144"/>
    </source>
</evidence>
<protein>
    <submittedName>
        <fullName evidence="2">Uncharacterized protein</fullName>
    </submittedName>
</protein>
<dbReference type="EMBL" id="RJUF01000194">
    <property type="protein sequence ID" value="MCP9766047.1"/>
    <property type="molecule type" value="Genomic_DNA"/>
</dbReference>
<evidence type="ECO:0000313" key="2">
    <source>
        <dbReference type="EMBL" id="MCP9766047.1"/>
    </source>
</evidence>
<keyword evidence="3" id="KW-1185">Reference proteome</keyword>
<feature type="transmembrane region" description="Helical" evidence="1">
    <location>
        <begin position="54"/>
        <end position="76"/>
    </location>
</feature>
<dbReference type="Proteomes" id="UP001204144">
    <property type="component" value="Unassembled WGS sequence"/>
</dbReference>
<gene>
    <name evidence="2" type="ORF">EGI31_24175</name>
</gene>
<sequence>MLFNSSETLKMYGVVPVDQFHVAIFQYLGISNFCLALLTFLFRNDTQTKNIKNVLLVSALVNIASTFKGCYDIFIQDVPGNNFFWADAIFRLVVGLVTLLVYFKISKKRFNILLK</sequence>
<feature type="transmembrane region" description="Helical" evidence="1">
    <location>
        <begin position="88"/>
        <end position="105"/>
    </location>
</feature>
<organism evidence="2 3">
    <name type="scientific">Lacihabitans soyangensis</name>
    <dbReference type="NCBI Taxonomy" id="869394"/>
    <lineage>
        <taxon>Bacteria</taxon>
        <taxon>Pseudomonadati</taxon>
        <taxon>Bacteroidota</taxon>
        <taxon>Cytophagia</taxon>
        <taxon>Cytophagales</taxon>
        <taxon>Leadbetterellaceae</taxon>
        <taxon>Lacihabitans</taxon>
    </lineage>
</organism>
<accession>A0AAE3H7Q7</accession>
<keyword evidence="1" id="KW-0472">Membrane</keyword>
<name>A0AAE3H7Q7_9BACT</name>
<keyword evidence="1" id="KW-1133">Transmembrane helix</keyword>